<dbReference type="EMBL" id="CP060286">
    <property type="protein sequence ID" value="QNK40388.1"/>
    <property type="molecule type" value="Genomic_DNA"/>
</dbReference>
<evidence type="ECO:0008006" key="3">
    <source>
        <dbReference type="Google" id="ProtNLM"/>
    </source>
</evidence>
<dbReference type="Proteomes" id="UP000515909">
    <property type="component" value="Chromosome"/>
</dbReference>
<dbReference type="SUPFAM" id="SSF52777">
    <property type="entry name" value="CoA-dependent acyltransferases"/>
    <property type="match status" value="1"/>
</dbReference>
<name>A0A7G8T9U7_9FIRM</name>
<proteinExistence type="predicted"/>
<dbReference type="AlphaFoldDB" id="A0A7G8T9U7"/>
<protein>
    <recommendedName>
        <fullName evidence="3">2-oxoacid dehydrogenase acyltransferase catalytic domain-containing protein</fullName>
    </recommendedName>
</protein>
<dbReference type="Gene3D" id="3.30.559.10">
    <property type="entry name" value="Chloramphenicol acetyltransferase-like domain"/>
    <property type="match status" value="1"/>
</dbReference>
<organism evidence="1 2">
    <name type="scientific">Caproicibacter fermentans</name>
    <dbReference type="NCBI Taxonomy" id="2576756"/>
    <lineage>
        <taxon>Bacteria</taxon>
        <taxon>Bacillati</taxon>
        <taxon>Bacillota</taxon>
        <taxon>Clostridia</taxon>
        <taxon>Eubacteriales</taxon>
        <taxon>Acutalibacteraceae</taxon>
        <taxon>Caproicibacter</taxon>
    </lineage>
</organism>
<evidence type="ECO:0000313" key="2">
    <source>
        <dbReference type="Proteomes" id="UP000515909"/>
    </source>
</evidence>
<gene>
    <name evidence="1" type="ORF">HCR03_17270</name>
</gene>
<dbReference type="InterPro" id="IPR023213">
    <property type="entry name" value="CAT-like_dom_sf"/>
</dbReference>
<reference evidence="1 2" key="1">
    <citation type="submission" date="2020-08" db="EMBL/GenBank/DDBJ databases">
        <title>The isolate Caproiciproducens sp. 7D4C2 produces n-caproate at mildly acidic conditions from hexoses: genome and rBOX comparison with related strains and chain-elongating bacteria.</title>
        <authorList>
            <person name="Esquivel-Elizondo S."/>
            <person name="Bagci C."/>
            <person name="Temovska M."/>
            <person name="Jeon B.S."/>
            <person name="Bessarab I."/>
            <person name="Williams R.B.H."/>
            <person name="Huson D.H."/>
            <person name="Angenent L.T."/>
        </authorList>
    </citation>
    <scope>NUCLEOTIDE SEQUENCE [LARGE SCALE GENOMIC DNA]</scope>
    <source>
        <strain evidence="1 2">7D4C2</strain>
    </source>
</reference>
<dbReference type="KEGG" id="cfem:HCR03_17270"/>
<sequence length="299" mass="34290">MENTVYPGRKRMRGDRHDSFRIRKDDPFFSVVPHLMRNRTGSMVFFEEKIEITHLEQFVRRMRRETGMTDLSTLHVVMAAAVRLIALHPGLNRYVSGRKLYARNHIALSIAVKNTMSETGQDTTLKTLFSPTDSLEDIWKKLHDGIAAVKNSAQNNGAYRTAGILRRLPVCLLRFVVFVLWHMDEAGLMPEAIHRVSPFHTSAFVVDIGSTGIGSVYHHLYDFGTCPIFISVGKKETTFRMSRHGIARPVKTINFRFVVDERICDGYYYARAMRHFRRILKNPDVLLTSLPSAVPDPWL</sequence>
<evidence type="ECO:0000313" key="1">
    <source>
        <dbReference type="EMBL" id="QNK40388.1"/>
    </source>
</evidence>
<accession>A0A7G8T9U7</accession>
<dbReference type="RefSeq" id="WP_187035616.1">
    <property type="nucleotide sequence ID" value="NZ_CP060286.1"/>
</dbReference>